<evidence type="ECO:0000313" key="2">
    <source>
        <dbReference type="EMBL" id="CAB4122812.1"/>
    </source>
</evidence>
<feature type="compositionally biased region" description="Basic and acidic residues" evidence="1">
    <location>
        <begin position="193"/>
        <end position="204"/>
    </location>
</feature>
<dbReference type="InterPro" id="IPR056209">
    <property type="entry name" value="SU10_adaptor"/>
</dbReference>
<organism evidence="2">
    <name type="scientific">uncultured Caudovirales phage</name>
    <dbReference type="NCBI Taxonomy" id="2100421"/>
    <lineage>
        <taxon>Viruses</taxon>
        <taxon>Duplodnaviria</taxon>
        <taxon>Heunggongvirae</taxon>
        <taxon>Uroviricota</taxon>
        <taxon>Caudoviricetes</taxon>
        <taxon>Peduoviridae</taxon>
        <taxon>Maltschvirus</taxon>
        <taxon>Maltschvirus maltsch</taxon>
    </lineage>
</organism>
<feature type="region of interest" description="Disordered" evidence="1">
    <location>
        <begin position="193"/>
        <end position="216"/>
    </location>
</feature>
<accession>A0A6J5KNT2</accession>
<proteinExistence type="predicted"/>
<protein>
    <submittedName>
        <fullName evidence="2">Uncharacterized protein</fullName>
    </submittedName>
</protein>
<dbReference type="Pfam" id="PF24175">
    <property type="entry name" value="SU10_adaptor"/>
    <property type="match status" value="1"/>
</dbReference>
<evidence type="ECO:0000256" key="1">
    <source>
        <dbReference type="SAM" id="MobiDB-lite"/>
    </source>
</evidence>
<dbReference type="EMBL" id="LR796165">
    <property type="protein sequence ID" value="CAB4122812.1"/>
    <property type="molecule type" value="Genomic_DNA"/>
</dbReference>
<sequence length="216" mass="24412">MLYSDLYQAVQAYTENTEPTFLANIPLFVRLAEEDIYRKASFPLQTKVATLTLTPGVYTATLPDDFLNFEFINVVDGSGNYNLMLNKEIDYIFQVWSTAGYRGMPIHYNLRDPYTIVVGPTPDQAYVVNYQYACVPQSIVDAGSTGTWIGDNAQNCLLYGTLVQAYTYMKGEDSLLAQYQTLFLDSLKDAKDLGEGKDRSDEYRNPPPRDLPMGRQ</sequence>
<gene>
    <name evidence="2" type="ORF">UFOVP28_49</name>
</gene>
<reference evidence="2" key="1">
    <citation type="submission" date="2020-04" db="EMBL/GenBank/DDBJ databases">
        <authorList>
            <person name="Chiriac C."/>
            <person name="Salcher M."/>
            <person name="Ghai R."/>
            <person name="Kavagutti S V."/>
        </authorList>
    </citation>
    <scope>NUCLEOTIDE SEQUENCE</scope>
</reference>
<name>A0A6J5KNT2_9CAUD</name>